<proteinExistence type="predicted"/>
<feature type="transmembrane region" description="Helical" evidence="1">
    <location>
        <begin position="67"/>
        <end position="87"/>
    </location>
</feature>
<dbReference type="AlphaFoldDB" id="A0A0B6S2U8"/>
<dbReference type="EMBL" id="CP002580">
    <property type="protein sequence ID" value="AJK46561.1"/>
    <property type="molecule type" value="Genomic_DNA"/>
</dbReference>
<dbReference type="HOGENOM" id="CLU_190500_0_0_4"/>
<evidence type="ECO:0000313" key="2">
    <source>
        <dbReference type="EMBL" id="AJK46561.1"/>
    </source>
</evidence>
<organism evidence="2 3">
    <name type="scientific">Burkholderia plantarii</name>
    <dbReference type="NCBI Taxonomy" id="41899"/>
    <lineage>
        <taxon>Bacteria</taxon>
        <taxon>Pseudomonadati</taxon>
        <taxon>Pseudomonadota</taxon>
        <taxon>Betaproteobacteria</taxon>
        <taxon>Burkholderiales</taxon>
        <taxon>Burkholderiaceae</taxon>
        <taxon>Burkholderia</taxon>
    </lineage>
</organism>
<reference evidence="3" key="1">
    <citation type="submission" date="2011-03" db="EMBL/GenBank/DDBJ databases">
        <authorList>
            <person name="Voget S."/>
            <person name="Streit W.R."/>
            <person name="Jaeger K.E."/>
            <person name="Daniel R."/>
        </authorList>
    </citation>
    <scope>NUCLEOTIDE SEQUENCE [LARGE SCALE GENOMIC DNA]</scope>
    <source>
        <strain evidence="3">PG1</strain>
    </source>
</reference>
<evidence type="ECO:0008006" key="4">
    <source>
        <dbReference type="Google" id="ProtNLM"/>
    </source>
</evidence>
<protein>
    <recommendedName>
        <fullName evidence="4">Iron uptake protein</fullName>
    </recommendedName>
</protein>
<accession>A0A0B6S2U8</accession>
<dbReference type="KEGG" id="bgp:BGL_1c20520"/>
<evidence type="ECO:0000256" key="1">
    <source>
        <dbReference type="SAM" id="Phobius"/>
    </source>
</evidence>
<evidence type="ECO:0000313" key="3">
    <source>
        <dbReference type="Proteomes" id="UP000031838"/>
    </source>
</evidence>
<dbReference type="Proteomes" id="UP000031838">
    <property type="component" value="Chromosome 1"/>
</dbReference>
<name>A0A0B6S2U8_BURPL</name>
<feature type="transmembrane region" description="Helical" evidence="1">
    <location>
        <begin position="40"/>
        <end position="60"/>
    </location>
</feature>
<keyword evidence="1" id="KW-1133">Transmembrane helix</keyword>
<keyword evidence="1" id="KW-0472">Membrane</keyword>
<keyword evidence="3" id="KW-1185">Reference proteome</keyword>
<keyword evidence="1" id="KW-0812">Transmembrane</keyword>
<sequence>MRYAWPWRACVAAGGAALGAVELAVTLARHYPSPDGLTRLFAAIFVALVACVSVLTWALLAPGWRQLGWRSLAWLVVLTPCVILWGAS</sequence>
<reference evidence="2 3" key="2">
    <citation type="journal article" date="2016" name="Appl. Microbiol. Biotechnol.">
        <title>Mutations improving production and secretion of extracellular lipase by Burkholderia glumae PG1.</title>
        <authorList>
            <person name="Knapp A."/>
            <person name="Voget S."/>
            <person name="Gao R."/>
            <person name="Zaburannyi N."/>
            <person name="Krysciak D."/>
            <person name="Breuer M."/>
            <person name="Hauer B."/>
            <person name="Streit W.R."/>
            <person name="Muller R."/>
            <person name="Daniel R."/>
            <person name="Jaeger K.E."/>
        </authorList>
    </citation>
    <scope>NUCLEOTIDE SEQUENCE [LARGE SCALE GENOMIC DNA]</scope>
    <source>
        <strain evidence="2 3">PG1</strain>
    </source>
</reference>
<gene>
    <name evidence="2" type="ORF">BGL_1c20520</name>
</gene>